<evidence type="ECO:0000256" key="1">
    <source>
        <dbReference type="SAM" id="MobiDB-lite"/>
    </source>
</evidence>
<dbReference type="Gene3D" id="3.40.630.30">
    <property type="match status" value="1"/>
</dbReference>
<evidence type="ECO:0000313" key="3">
    <source>
        <dbReference type="EMBL" id="MBO0610560.1"/>
    </source>
</evidence>
<keyword evidence="4" id="KW-1185">Reference proteome</keyword>
<dbReference type="Pfam" id="PF08445">
    <property type="entry name" value="FR47"/>
    <property type="match status" value="1"/>
</dbReference>
<dbReference type="Proteomes" id="UP000664617">
    <property type="component" value="Unassembled WGS sequence"/>
</dbReference>
<evidence type="ECO:0000259" key="2">
    <source>
        <dbReference type="PROSITE" id="PS51186"/>
    </source>
</evidence>
<dbReference type="EMBL" id="JAFMPK010000047">
    <property type="protein sequence ID" value="MBO0610560.1"/>
    <property type="molecule type" value="Genomic_DNA"/>
</dbReference>
<comment type="caution">
    <text evidence="3">The sequence shown here is derived from an EMBL/GenBank/DDBJ whole genome shotgun (WGS) entry which is preliminary data.</text>
</comment>
<accession>A0ABS3IC70</accession>
<organism evidence="3 4">
    <name type="scientific">Myceligenerans salitolerans</name>
    <dbReference type="NCBI Taxonomy" id="1230528"/>
    <lineage>
        <taxon>Bacteria</taxon>
        <taxon>Bacillati</taxon>
        <taxon>Actinomycetota</taxon>
        <taxon>Actinomycetes</taxon>
        <taxon>Micrococcales</taxon>
        <taxon>Promicromonosporaceae</taxon>
        <taxon>Myceligenerans</taxon>
    </lineage>
</organism>
<gene>
    <name evidence="3" type="ORF">J0911_16130</name>
</gene>
<name>A0ABS3IC70_9MICO</name>
<dbReference type="InterPro" id="IPR016181">
    <property type="entry name" value="Acyl_CoA_acyltransferase"/>
</dbReference>
<dbReference type="PROSITE" id="PS51186">
    <property type="entry name" value="GNAT"/>
    <property type="match status" value="1"/>
</dbReference>
<dbReference type="InterPro" id="IPR000182">
    <property type="entry name" value="GNAT_dom"/>
</dbReference>
<protein>
    <submittedName>
        <fullName evidence="3">GNAT family N-acetyltransferase</fullName>
    </submittedName>
</protein>
<evidence type="ECO:0000313" key="4">
    <source>
        <dbReference type="Proteomes" id="UP000664617"/>
    </source>
</evidence>
<feature type="region of interest" description="Disordered" evidence="1">
    <location>
        <begin position="63"/>
        <end position="82"/>
    </location>
</feature>
<dbReference type="RefSeq" id="WP_207276485.1">
    <property type="nucleotide sequence ID" value="NZ_JAFMPK010000047.1"/>
</dbReference>
<dbReference type="SUPFAM" id="SSF55729">
    <property type="entry name" value="Acyl-CoA N-acyltransferases (Nat)"/>
    <property type="match status" value="1"/>
</dbReference>
<reference evidence="4" key="1">
    <citation type="submission" date="2023-07" db="EMBL/GenBank/DDBJ databases">
        <title>Myceligenerans salitolerans sp. nov., a halotolerant actinomycete isolated from a salt lake in Xinjiang, China.</title>
        <authorList>
            <person name="Guan T."/>
        </authorList>
    </citation>
    <scope>NUCLEOTIDE SEQUENCE [LARGE SCALE GENOMIC DNA]</scope>
    <source>
        <strain evidence="4">XHU 5031</strain>
    </source>
</reference>
<proteinExistence type="predicted"/>
<dbReference type="InterPro" id="IPR013653">
    <property type="entry name" value="GCN5-like_dom"/>
</dbReference>
<sequence>MTTPSGGGRGGAERLHHDRLLGDGLAHPFLRSLDSGLPVVGCWTEAGRVPFPGDGLEHAVGPRTEATASRDGTDGHRGDPGTPAVLELGGPSGGSVLAAVGEPARLAVVLRLALDDLAGAPHAVTVTRGTGDCVRRTLDARGLVKVSEWDRLATTQAPHLPPGALVERLDPSRDRDDIADLLAVASPTTEHGADQPGHTWYGVRDADGTLSAVGASLLRTGPDGSFAHLGGIATRPARRGRGLATAVTARLTADGIAEHGLTTLGMYADNAAARTVYERLGFRVIHRVETWRRGAGS</sequence>
<feature type="domain" description="N-acetyltransferase" evidence="2">
    <location>
        <begin position="164"/>
        <end position="297"/>
    </location>
</feature>